<keyword evidence="3" id="KW-1185">Reference proteome</keyword>
<dbReference type="Pfam" id="PF03167">
    <property type="entry name" value="UDG"/>
    <property type="match status" value="1"/>
</dbReference>
<dbReference type="InterPro" id="IPR005122">
    <property type="entry name" value="Uracil-DNA_glycosylase-like"/>
</dbReference>
<evidence type="ECO:0000259" key="1">
    <source>
        <dbReference type="Pfam" id="PF03167"/>
    </source>
</evidence>
<evidence type="ECO:0000313" key="2">
    <source>
        <dbReference type="EMBL" id="TWE01814.1"/>
    </source>
</evidence>
<dbReference type="SUPFAM" id="SSF52141">
    <property type="entry name" value="Uracil-DNA glycosylase-like"/>
    <property type="match status" value="1"/>
</dbReference>
<dbReference type="Proteomes" id="UP000319671">
    <property type="component" value="Unassembled WGS sequence"/>
</dbReference>
<dbReference type="InterPro" id="IPR036895">
    <property type="entry name" value="Uracil-DNA_glycosylase-like_sf"/>
</dbReference>
<proteinExistence type="predicted"/>
<name>A0A561DEJ9_9BACI</name>
<reference evidence="2 3" key="1">
    <citation type="submission" date="2019-06" db="EMBL/GenBank/DDBJ databases">
        <title>Sorghum-associated microbial communities from plants grown in Nebraska, USA.</title>
        <authorList>
            <person name="Schachtman D."/>
        </authorList>
    </citation>
    <scope>NUCLEOTIDE SEQUENCE [LARGE SCALE GENOMIC DNA]</scope>
    <source>
        <strain evidence="2 3">2482</strain>
    </source>
</reference>
<protein>
    <submittedName>
        <fullName evidence="2">Uracil DNA glycosylase superfamily protein</fullName>
    </submittedName>
</protein>
<dbReference type="RefSeq" id="WP_261380643.1">
    <property type="nucleotide sequence ID" value="NZ_VIVN01000005.1"/>
</dbReference>
<evidence type="ECO:0000313" key="3">
    <source>
        <dbReference type="Proteomes" id="UP000319671"/>
    </source>
</evidence>
<dbReference type="AlphaFoldDB" id="A0A561DEJ9"/>
<accession>A0A561DEJ9</accession>
<gene>
    <name evidence="2" type="ORF">FB550_105182</name>
</gene>
<dbReference type="EMBL" id="VIVN01000005">
    <property type="protein sequence ID" value="TWE01814.1"/>
    <property type="molecule type" value="Genomic_DNA"/>
</dbReference>
<comment type="caution">
    <text evidence="2">The sequence shown here is derived from an EMBL/GenBank/DDBJ whole genome shotgun (WGS) entry which is preliminary data.</text>
</comment>
<sequence length="248" mass="28821">MGIVAASMFSDFKNEIYHLSLPIEDKEILNKKFLLDKDKEKKLEIYYTPFDYINDQARVVIVGITPGLHQMKKAYLTVVECKDRGWNDEEILHEVKKKASFEGPMRKNLVAMLDELGLAGHLSIPSTIDLFGSSSHLVYNTSLLPYAVFFDQKNFNGSRPDIMKTKLLLSYVQKYFVNDITRLHNPLIIPLGVNITRVLRYLMEQRLIESKYVLGGFPHPSGGNGHRHRQYRENKEEMKHQLDEFFKR</sequence>
<organism evidence="2 3">
    <name type="scientific">Neobacillus bataviensis</name>
    <dbReference type="NCBI Taxonomy" id="220685"/>
    <lineage>
        <taxon>Bacteria</taxon>
        <taxon>Bacillati</taxon>
        <taxon>Bacillota</taxon>
        <taxon>Bacilli</taxon>
        <taxon>Bacillales</taxon>
        <taxon>Bacillaceae</taxon>
        <taxon>Neobacillus</taxon>
    </lineage>
</organism>
<feature type="domain" description="Uracil-DNA glycosylase-like" evidence="1">
    <location>
        <begin position="50"/>
        <end position="238"/>
    </location>
</feature>